<feature type="transmembrane region" description="Helical" evidence="6">
    <location>
        <begin position="56"/>
        <end position="80"/>
    </location>
</feature>
<comment type="similarity">
    <text evidence="6">Belongs to the TVP38/TMEM64 family.</text>
</comment>
<dbReference type="OrthoDB" id="1651121at2"/>
<feature type="transmembrane region" description="Helical" evidence="6">
    <location>
        <begin position="31"/>
        <end position="50"/>
    </location>
</feature>
<reference evidence="8 9" key="1">
    <citation type="submission" date="2019-04" db="EMBL/GenBank/DDBJ databases">
        <title>Bacillus caeni sp. nov., a bacterium isolated from mangrove sediment.</title>
        <authorList>
            <person name="Huang H."/>
            <person name="Mo K."/>
            <person name="Hu Y."/>
        </authorList>
    </citation>
    <scope>NUCLEOTIDE SEQUENCE [LARGE SCALE GENOMIC DNA]</scope>
    <source>
        <strain evidence="8 9">HB172195</strain>
    </source>
</reference>
<dbReference type="EMBL" id="SWLG01000005">
    <property type="protein sequence ID" value="TLS37887.1"/>
    <property type="molecule type" value="Genomic_DNA"/>
</dbReference>
<evidence type="ECO:0000313" key="8">
    <source>
        <dbReference type="EMBL" id="TLS37887.1"/>
    </source>
</evidence>
<dbReference type="GO" id="GO:0005886">
    <property type="term" value="C:plasma membrane"/>
    <property type="evidence" value="ECO:0007669"/>
    <property type="project" value="UniProtKB-SubCell"/>
</dbReference>
<dbReference type="AlphaFoldDB" id="A0A5R9F2R1"/>
<feature type="transmembrane region" description="Helical" evidence="6">
    <location>
        <begin position="110"/>
        <end position="134"/>
    </location>
</feature>
<sequence>MDLEIIKEILTKENILDLLEQYRALGPLPGIFLPMLEALLPILPLFLFVAGNAAAYGFWLGFLFSWIGATLGALLVFLVVRRLAQQRLMKFIARHEKIQKSLNWVERHGFGMVFLLLCFPFTPSAFINVVAGLSRMSVKSFILAVVLGKMVMIAIVSFIGHDFLSLIQKPIELVLIGLAILVLWGGGKYLEVKLNQKHQKMM</sequence>
<comment type="subcellular location">
    <subcellularLocation>
        <location evidence="1 6">Cell membrane</location>
        <topology evidence="1 6">Multi-pass membrane protein</topology>
    </subcellularLocation>
</comment>
<feature type="domain" description="VTT" evidence="7">
    <location>
        <begin position="45"/>
        <end position="161"/>
    </location>
</feature>
<dbReference type="PANTHER" id="PTHR12677:SF55">
    <property type="entry name" value="UNDECAPRENYL PHOSPHATE TRANSPORTER SAOUHSC_00901-RELATED"/>
    <property type="match status" value="1"/>
</dbReference>
<comment type="caution">
    <text evidence="8">The sequence shown here is derived from an EMBL/GenBank/DDBJ whole genome shotgun (WGS) entry which is preliminary data.</text>
</comment>
<evidence type="ECO:0000256" key="2">
    <source>
        <dbReference type="ARBA" id="ARBA00022475"/>
    </source>
</evidence>
<proteinExistence type="inferred from homology"/>
<accession>A0A5R9F2R1</accession>
<gene>
    <name evidence="8" type="ORF">FCL54_08700</name>
</gene>
<evidence type="ECO:0000256" key="3">
    <source>
        <dbReference type="ARBA" id="ARBA00022692"/>
    </source>
</evidence>
<protein>
    <recommendedName>
        <fullName evidence="6">TVP38/TMEM64 family membrane protein</fullName>
    </recommendedName>
</protein>
<feature type="transmembrane region" description="Helical" evidence="6">
    <location>
        <begin position="140"/>
        <end position="159"/>
    </location>
</feature>
<dbReference type="InterPro" id="IPR032816">
    <property type="entry name" value="VTT_dom"/>
</dbReference>
<dbReference type="RefSeq" id="WP_138125400.1">
    <property type="nucleotide sequence ID" value="NZ_SWLG01000005.1"/>
</dbReference>
<name>A0A5R9F2R1_9BACL</name>
<evidence type="ECO:0000259" key="7">
    <source>
        <dbReference type="Pfam" id="PF09335"/>
    </source>
</evidence>
<feature type="transmembrane region" description="Helical" evidence="6">
    <location>
        <begin position="171"/>
        <end position="190"/>
    </location>
</feature>
<evidence type="ECO:0000313" key="9">
    <source>
        <dbReference type="Proteomes" id="UP000308230"/>
    </source>
</evidence>
<dbReference type="InterPro" id="IPR015414">
    <property type="entry name" value="TMEM64"/>
</dbReference>
<keyword evidence="2 6" id="KW-1003">Cell membrane</keyword>
<dbReference type="Proteomes" id="UP000308230">
    <property type="component" value="Unassembled WGS sequence"/>
</dbReference>
<keyword evidence="9" id="KW-1185">Reference proteome</keyword>
<evidence type="ECO:0000256" key="5">
    <source>
        <dbReference type="ARBA" id="ARBA00023136"/>
    </source>
</evidence>
<organism evidence="8 9">
    <name type="scientific">Exobacillus caeni</name>
    <dbReference type="NCBI Taxonomy" id="2574798"/>
    <lineage>
        <taxon>Bacteria</taxon>
        <taxon>Bacillati</taxon>
        <taxon>Bacillota</taxon>
        <taxon>Bacilli</taxon>
        <taxon>Bacillales</taxon>
        <taxon>Guptibacillaceae</taxon>
        <taxon>Exobacillus</taxon>
    </lineage>
</organism>
<evidence type="ECO:0000256" key="6">
    <source>
        <dbReference type="RuleBase" id="RU366058"/>
    </source>
</evidence>
<evidence type="ECO:0000256" key="1">
    <source>
        <dbReference type="ARBA" id="ARBA00004651"/>
    </source>
</evidence>
<dbReference type="PANTHER" id="PTHR12677">
    <property type="entry name" value="GOLGI APPARATUS MEMBRANE PROTEIN TVP38-RELATED"/>
    <property type="match status" value="1"/>
</dbReference>
<keyword evidence="5 6" id="KW-0472">Membrane</keyword>
<dbReference type="Pfam" id="PF09335">
    <property type="entry name" value="VTT_dom"/>
    <property type="match status" value="1"/>
</dbReference>
<evidence type="ECO:0000256" key="4">
    <source>
        <dbReference type="ARBA" id="ARBA00022989"/>
    </source>
</evidence>
<keyword evidence="3 6" id="KW-0812">Transmembrane</keyword>
<keyword evidence="4 6" id="KW-1133">Transmembrane helix</keyword>